<dbReference type="AlphaFoldDB" id="A0A0P9YB82"/>
<reference evidence="3 4" key="1">
    <citation type="submission" date="2015-09" db="EMBL/GenBank/DDBJ databases">
        <title>Genome announcement of multiple Pseudomonas syringae strains.</title>
        <authorList>
            <person name="Thakur S."/>
            <person name="Wang P.W."/>
            <person name="Gong Y."/>
            <person name="Weir B.S."/>
            <person name="Guttman D.S."/>
        </authorList>
    </citation>
    <scope>NUCLEOTIDE SEQUENCE [LARGE SCALE GENOMIC DNA]</scope>
    <source>
        <strain evidence="3 4">ICMP3956</strain>
    </source>
</reference>
<dbReference type="InterPro" id="IPR023631">
    <property type="entry name" value="Amidase_dom"/>
</dbReference>
<evidence type="ECO:0000259" key="1">
    <source>
        <dbReference type="Pfam" id="PF01425"/>
    </source>
</evidence>
<dbReference type="PATRIC" id="fig|251707.3.peg.172"/>
<evidence type="ECO:0000313" key="4">
    <source>
        <dbReference type="Proteomes" id="UP000050562"/>
    </source>
</evidence>
<name>A0A0P9YB82_9PSED</name>
<keyword evidence="3" id="KW-0378">Hydrolase</keyword>
<dbReference type="Gene3D" id="3.10.490.10">
    <property type="entry name" value="Gamma-glutamyl cyclotransferase-like"/>
    <property type="match status" value="1"/>
</dbReference>
<accession>A0A0P9YB82</accession>
<dbReference type="InterPro" id="IPR053844">
    <property type="entry name" value="AH_C"/>
</dbReference>
<dbReference type="Gene3D" id="1.20.58.1700">
    <property type="match status" value="1"/>
</dbReference>
<dbReference type="InterPro" id="IPR000120">
    <property type="entry name" value="Amidase"/>
</dbReference>
<dbReference type="PANTHER" id="PTHR11895">
    <property type="entry name" value="TRANSAMIDASE"/>
    <property type="match status" value="1"/>
</dbReference>
<dbReference type="GO" id="GO:0016787">
    <property type="term" value="F:hydrolase activity"/>
    <property type="evidence" value="ECO:0007669"/>
    <property type="project" value="UniProtKB-KW"/>
</dbReference>
<dbReference type="NCBIfam" id="TIGR02713">
    <property type="entry name" value="allophanate_hyd"/>
    <property type="match status" value="1"/>
</dbReference>
<comment type="caution">
    <text evidence="3">The sequence shown here is derived from an EMBL/GenBank/DDBJ whole genome shotgun (WGS) entry which is preliminary data.</text>
</comment>
<dbReference type="InterPro" id="IPR036928">
    <property type="entry name" value="AS_sf"/>
</dbReference>
<dbReference type="Pfam" id="PF01425">
    <property type="entry name" value="Amidase"/>
    <property type="match status" value="1"/>
</dbReference>
<dbReference type="NCBIfam" id="NF006043">
    <property type="entry name" value="PRK08186.1"/>
    <property type="match status" value="1"/>
</dbReference>
<proteinExistence type="predicted"/>
<evidence type="ECO:0000313" key="3">
    <source>
        <dbReference type="EMBL" id="KPY40265.1"/>
    </source>
</evidence>
<feature type="domain" description="Allophanate hydrolase C-terminal" evidence="2">
    <location>
        <begin position="474"/>
        <end position="597"/>
    </location>
</feature>
<protein>
    <submittedName>
        <fullName evidence="3">Allophanate hydrolase</fullName>
    </submittedName>
</protein>
<dbReference type="SUPFAM" id="SSF75304">
    <property type="entry name" value="Amidase signature (AS) enzymes"/>
    <property type="match status" value="1"/>
</dbReference>
<feature type="domain" description="Amidase" evidence="1">
    <location>
        <begin position="60"/>
        <end position="442"/>
    </location>
</feature>
<dbReference type="Proteomes" id="UP000050562">
    <property type="component" value="Unassembled WGS sequence"/>
</dbReference>
<evidence type="ECO:0000259" key="2">
    <source>
        <dbReference type="Pfam" id="PF21986"/>
    </source>
</evidence>
<dbReference type="EMBL" id="LJRC01000041">
    <property type="protein sequence ID" value="KPY40265.1"/>
    <property type="molecule type" value="Genomic_DNA"/>
</dbReference>
<dbReference type="InterPro" id="IPR014085">
    <property type="entry name" value="Allophanate_hydrolase"/>
</dbReference>
<sequence length="606" mass="64121">MNTPMTALDIAAIQTSISTGQNSLATFLQDLHAQIDADDRPEVWIHREPLSRLLERAKTLSALAEELGDALYERLPLFGIPFAVKDNFDIAGLPTTAACPEFAYQAQTTAHVVQRLLDSGAVLIGKTNLDQFATGLVGVRSPYGAVRNACDPAYVSGGSSSGSAVAVARGHVCFALGTDTAGSGRVPAGFNGIVGLKPSLGLFSSRGVVPACRTLDCPSIFANDVAQAWQVAQVMADFDALDSASVAVQALPVLRRARRVAAPQRCEFFGDTQTAAAFDKALKSLESDPQVTLTYVAFDVFAEAAALLYQGPWVAERRAAVGEFFETHAADIHPVVRGILQSADQFDAVDAFKARYRLAGLTRAAEALLAEVDVLVVPTAPCMPTIEAVLADPVELNSQLGYYTNFVNLMNMSALAIPAHRRDDGLPAGITLIGPAGADQRLAEIAAGWQAYFGASDQRDSVALAPLPFNVATVQVAVVGAHLQGQPLNWQLLEGGARLRSLTTTSADYRLYALANTTPAKPGLVRVPEQGANIEIEVWEMPLSQFGAFVAAIPAPLGIGSLQLADGQWVKGFICEPGGLAGAQDITEFKGWRAYCAANTTSSKTH</sequence>
<gene>
    <name evidence="3" type="ORF">ALO52_00136</name>
</gene>
<dbReference type="Gene3D" id="3.90.1300.10">
    <property type="entry name" value="Amidase signature (AS) domain"/>
    <property type="match status" value="1"/>
</dbReference>
<organism evidence="3 4">
    <name type="scientific">Pseudomonas syringae pv. primulae</name>
    <dbReference type="NCBI Taxonomy" id="251707"/>
    <lineage>
        <taxon>Bacteria</taxon>
        <taxon>Pseudomonadati</taxon>
        <taxon>Pseudomonadota</taxon>
        <taxon>Gammaproteobacteria</taxon>
        <taxon>Pseudomonadales</taxon>
        <taxon>Pseudomonadaceae</taxon>
        <taxon>Pseudomonas</taxon>
    </lineage>
</organism>
<dbReference type="Pfam" id="PF21986">
    <property type="entry name" value="AH_C"/>
    <property type="match status" value="1"/>
</dbReference>
<dbReference type="PANTHER" id="PTHR11895:SF169">
    <property type="entry name" value="GLUTAMYL-TRNA(GLN) AMIDOTRANSFERASE"/>
    <property type="match status" value="1"/>
</dbReference>